<reference evidence="1" key="1">
    <citation type="submission" date="2023-04" db="EMBL/GenBank/DDBJ databases">
        <title>A chromosome-level genome assembly of the parasitoid wasp Eretmocerus hayati.</title>
        <authorList>
            <person name="Zhong Y."/>
            <person name="Liu S."/>
            <person name="Liu Y."/>
        </authorList>
    </citation>
    <scope>NUCLEOTIDE SEQUENCE</scope>
    <source>
        <strain evidence="1">ZJU_SS_LIU_2023</strain>
    </source>
</reference>
<evidence type="ECO:0000313" key="1">
    <source>
        <dbReference type="EMBL" id="KAJ8669312.1"/>
    </source>
</evidence>
<accession>A0ACC2NGD5</accession>
<protein>
    <submittedName>
        <fullName evidence="1">Uncharacterized protein</fullName>
    </submittedName>
</protein>
<organism evidence="1 2">
    <name type="scientific">Eretmocerus hayati</name>
    <dbReference type="NCBI Taxonomy" id="131215"/>
    <lineage>
        <taxon>Eukaryota</taxon>
        <taxon>Metazoa</taxon>
        <taxon>Ecdysozoa</taxon>
        <taxon>Arthropoda</taxon>
        <taxon>Hexapoda</taxon>
        <taxon>Insecta</taxon>
        <taxon>Pterygota</taxon>
        <taxon>Neoptera</taxon>
        <taxon>Endopterygota</taxon>
        <taxon>Hymenoptera</taxon>
        <taxon>Apocrita</taxon>
        <taxon>Proctotrupomorpha</taxon>
        <taxon>Chalcidoidea</taxon>
        <taxon>Aphelinidae</taxon>
        <taxon>Aphelininae</taxon>
        <taxon>Eretmocerus</taxon>
    </lineage>
</organism>
<dbReference type="EMBL" id="CM056743">
    <property type="protein sequence ID" value="KAJ8669312.1"/>
    <property type="molecule type" value="Genomic_DNA"/>
</dbReference>
<comment type="caution">
    <text evidence="1">The sequence shown here is derived from an EMBL/GenBank/DDBJ whole genome shotgun (WGS) entry which is preliminary data.</text>
</comment>
<gene>
    <name evidence="1" type="ORF">QAD02_000571</name>
</gene>
<dbReference type="Proteomes" id="UP001239111">
    <property type="component" value="Chromosome 3"/>
</dbReference>
<proteinExistence type="predicted"/>
<name>A0ACC2NGD5_9HYME</name>
<evidence type="ECO:0000313" key="2">
    <source>
        <dbReference type="Proteomes" id="UP001239111"/>
    </source>
</evidence>
<keyword evidence="2" id="KW-1185">Reference proteome</keyword>
<sequence>MEMTTKCNNRHQSDKFSANNSIERVSNRNVYVFEWTVKSSSVTSAEFRSLQSPNIVTGDKCVWQLELERSSSSTKKKRDNCQKMALHAKLISLESETMTSASFALAVYQHQTVDEISSRRSCWLQQKACSVNGIRPGESAWLDSLDIVSLGCYVHEWFRLRIQITDEGSSRIYPDLQTDDLQKHSHTVQRPIGPGLQTLEYLSSRDLSDVTLIVEDQEIFANKVVLAAHSPVLRSMFLDQKSTNGKFLLSDVDSQAMRQLVDLMYSFDGHLPLSMNCSPENILCAAKKYQVDWVIDICVTEILNSLCIDNACKILTLADFYKIEKLKSKALSFIVDNVDRVIETHGFRVMEEARKKLSRDVMFAVAQRMKQLKI</sequence>